<proteinExistence type="predicted"/>
<evidence type="ECO:0000313" key="1">
    <source>
        <dbReference type="EMBL" id="AYO30320.1"/>
    </source>
</evidence>
<evidence type="ECO:0000313" key="2">
    <source>
        <dbReference type="Proteomes" id="UP000280960"/>
    </source>
</evidence>
<protein>
    <submittedName>
        <fullName evidence="1">Uncharacterized protein</fullName>
    </submittedName>
</protein>
<gene>
    <name evidence="1" type="ORF">D2962_06525</name>
</gene>
<accession>A0A3G2R4D1</accession>
<organism evidence="1 2">
    <name type="scientific">Biomaibacter acetigenes</name>
    <dbReference type="NCBI Taxonomy" id="2316383"/>
    <lineage>
        <taxon>Bacteria</taxon>
        <taxon>Bacillati</taxon>
        <taxon>Bacillota</taxon>
        <taxon>Clostridia</taxon>
        <taxon>Thermosediminibacterales</taxon>
        <taxon>Tepidanaerobacteraceae</taxon>
        <taxon>Biomaibacter</taxon>
    </lineage>
</organism>
<name>A0A3G2R4D1_9FIRM</name>
<dbReference type="KEGG" id="bacg:D2962_06525"/>
<reference evidence="1 2" key="1">
    <citation type="submission" date="2018-10" db="EMBL/GenBank/DDBJ databases">
        <authorList>
            <person name="Zhang X."/>
        </authorList>
    </citation>
    <scope>NUCLEOTIDE SEQUENCE [LARGE SCALE GENOMIC DNA]</scope>
    <source>
        <strain evidence="1 2">SK-G1</strain>
    </source>
</reference>
<dbReference type="RefSeq" id="WP_122014532.1">
    <property type="nucleotide sequence ID" value="NZ_CP033169.1"/>
</dbReference>
<sequence length="355" mass="40522">MLNIQPHVIEQIRKKVNRPEGSVELISNVGELFNPNVGEGIILEISSGAQYFLVKRDSEMQMIYYYSSPGSGTWVAKIDLKKVQRCDKAYWGFTWSPQETKLFIGPWIKGGKLVISKGVPSEKQFRVGRDGSIIQIGDEGAEVTGVRMFFDGKPVLEPTAIETWQNTIQGVRLLQKGKSDEGYIFEVLICNLVIATLVTGFETYCKTRFIELEKEGIKPNLENLISMVFSQRELDIGVLEILKKRSRIRTKDFLEKIAINKINFQNYDECKKAFNKTYGLKFSEIGLNSNELSFLRRLIQYRHRIIHVSPLIIMLNQGQVPPEEPVFAGNDLAEKAVNCFDKFVSNFHESTLKLR</sequence>
<dbReference type="EMBL" id="CP033169">
    <property type="protein sequence ID" value="AYO30320.1"/>
    <property type="molecule type" value="Genomic_DNA"/>
</dbReference>
<keyword evidence="2" id="KW-1185">Reference proteome</keyword>
<dbReference type="Proteomes" id="UP000280960">
    <property type="component" value="Chromosome"/>
</dbReference>
<dbReference type="AlphaFoldDB" id="A0A3G2R4D1"/>